<proteinExistence type="predicted"/>
<dbReference type="AlphaFoldDB" id="A0A124I4S7"/>
<dbReference type="EMBL" id="LMWX01000013">
    <property type="protein sequence ID" value="KUN87704.1"/>
    <property type="molecule type" value="Genomic_DNA"/>
</dbReference>
<keyword evidence="2" id="KW-1185">Reference proteome</keyword>
<protein>
    <submittedName>
        <fullName evidence="1">Uncharacterized protein</fullName>
    </submittedName>
</protein>
<dbReference type="Proteomes" id="UP000053024">
    <property type="component" value="Unassembled WGS sequence"/>
</dbReference>
<comment type="caution">
    <text evidence="1">The sequence shown here is derived from an EMBL/GenBank/DDBJ whole genome shotgun (WGS) entry which is preliminary data.</text>
</comment>
<evidence type="ECO:0000313" key="1">
    <source>
        <dbReference type="EMBL" id="KUN87704.1"/>
    </source>
</evidence>
<accession>A0A124I4S7</accession>
<gene>
    <name evidence="1" type="ORF">AQJ66_08665</name>
</gene>
<name>A0A124I4S7_9ACTN</name>
<organism evidence="1 2">
    <name type="scientific">Streptomyces bungoensis</name>
    <dbReference type="NCBI Taxonomy" id="285568"/>
    <lineage>
        <taxon>Bacteria</taxon>
        <taxon>Bacillati</taxon>
        <taxon>Actinomycetota</taxon>
        <taxon>Actinomycetes</taxon>
        <taxon>Kitasatosporales</taxon>
        <taxon>Streptomycetaceae</taxon>
        <taxon>Streptomyces</taxon>
    </lineage>
</organism>
<reference evidence="1 2" key="1">
    <citation type="submission" date="2015-10" db="EMBL/GenBank/DDBJ databases">
        <title>Draft genome sequence of Streptomyces bungoensis DSM 41781, type strain for the species Streptomyces bungoensis.</title>
        <authorList>
            <person name="Ruckert C."/>
            <person name="Winkler A."/>
            <person name="Kalinowski J."/>
            <person name="Kampfer P."/>
            <person name="Glaeser S."/>
        </authorList>
    </citation>
    <scope>NUCLEOTIDE SEQUENCE [LARGE SCALE GENOMIC DNA]</scope>
    <source>
        <strain evidence="1 2">DSM 41781</strain>
    </source>
</reference>
<evidence type="ECO:0000313" key="2">
    <source>
        <dbReference type="Proteomes" id="UP000053024"/>
    </source>
</evidence>
<sequence>MASFAGAVVGALASSWAVVRRTAHERSEERRKEQVTHLTAFLAAVQEAERVAVDRWHHRMSDERWQARARRAVDRVWVTQKTLHLLCSTEINDAARKLAFAVHEVVRDGPGDPDDPQDEKVWAYIRPSRNEFLDAGKRHLRAAPSGRRS</sequence>